<dbReference type="EMBL" id="JAOAOG010000152">
    <property type="protein sequence ID" value="KAJ6245080.1"/>
    <property type="molecule type" value="Genomic_DNA"/>
</dbReference>
<organism evidence="1 2">
    <name type="scientific">Anaeramoeba flamelloides</name>
    <dbReference type="NCBI Taxonomy" id="1746091"/>
    <lineage>
        <taxon>Eukaryota</taxon>
        <taxon>Metamonada</taxon>
        <taxon>Anaeramoebidae</taxon>
        <taxon>Anaeramoeba</taxon>
    </lineage>
</organism>
<evidence type="ECO:0000313" key="1">
    <source>
        <dbReference type="EMBL" id="KAJ6245080.1"/>
    </source>
</evidence>
<name>A0ABQ8YKT9_9EUKA</name>
<reference evidence="1" key="1">
    <citation type="submission" date="2022-08" db="EMBL/GenBank/DDBJ databases">
        <title>Novel sulfate-reducing endosymbionts in the free-living metamonad Anaeramoeba.</title>
        <authorList>
            <person name="Jerlstrom-Hultqvist J."/>
            <person name="Cepicka I."/>
            <person name="Gallot-Lavallee L."/>
            <person name="Salas-Leiva D."/>
            <person name="Curtis B.A."/>
            <person name="Zahonova K."/>
            <person name="Pipaliya S."/>
            <person name="Dacks J."/>
            <person name="Roger A.J."/>
        </authorList>
    </citation>
    <scope>NUCLEOTIDE SEQUENCE</scope>
    <source>
        <strain evidence="1">Schooner1</strain>
    </source>
</reference>
<comment type="caution">
    <text evidence="1">The sequence shown here is derived from an EMBL/GenBank/DDBJ whole genome shotgun (WGS) entry which is preliminary data.</text>
</comment>
<dbReference type="Proteomes" id="UP001150062">
    <property type="component" value="Unassembled WGS sequence"/>
</dbReference>
<sequence length="107" mass="13020">MAEIHFSDIQQSCRQRYARLRNCIAFSRYEGIYCSRKPLERCTKDLMEKIKLINTHCKDPFQKYKHSILQEDNQKITECFESLWKCMLNIDEKKKKQKKQKKTKVKK</sequence>
<protein>
    <submittedName>
        <fullName evidence="1">Coiled-coil-helix-coiled-coil-helix domain-containing protein</fullName>
    </submittedName>
</protein>
<accession>A0ABQ8YKT9</accession>
<gene>
    <name evidence="1" type="ORF">M0813_20630</name>
</gene>
<evidence type="ECO:0000313" key="2">
    <source>
        <dbReference type="Proteomes" id="UP001150062"/>
    </source>
</evidence>
<proteinExistence type="predicted"/>
<keyword evidence="2" id="KW-1185">Reference proteome</keyword>